<accession>A0ABY2Z0R8</accession>
<dbReference type="Pfam" id="PF10978">
    <property type="entry name" value="DUF2785"/>
    <property type="match status" value="1"/>
</dbReference>
<protein>
    <submittedName>
        <fullName evidence="1">DUF2785 domain-containing protein</fullName>
    </submittedName>
</protein>
<comment type="caution">
    <text evidence="1">The sequence shown here is derived from an EMBL/GenBank/DDBJ whole genome shotgun (WGS) entry which is preliminary data.</text>
</comment>
<evidence type="ECO:0000313" key="2">
    <source>
        <dbReference type="Proteomes" id="UP000316851"/>
    </source>
</evidence>
<dbReference type="InterPro" id="IPR021247">
    <property type="entry name" value="DUF2785"/>
</dbReference>
<gene>
    <name evidence="1" type="ORF">FJR74_00570</name>
</gene>
<dbReference type="Proteomes" id="UP000316851">
    <property type="component" value="Unassembled WGS sequence"/>
</dbReference>
<reference evidence="1" key="1">
    <citation type="submission" date="2019-06" db="EMBL/GenBank/DDBJ databases">
        <title>Mycoplasma neophronis type strain whole genome sequence.</title>
        <authorList>
            <person name="Spergser J."/>
        </authorList>
    </citation>
    <scope>NUCLEOTIDE SEQUENCE [LARGE SCALE GENOMIC DNA]</scope>
    <source>
        <strain evidence="1">DSM 24097</strain>
    </source>
</reference>
<dbReference type="RefSeq" id="WP_140914606.1">
    <property type="nucleotide sequence ID" value="NZ_VHHP01000001.1"/>
</dbReference>
<dbReference type="EMBL" id="VHHP01000001">
    <property type="protein sequence ID" value="TPR54753.1"/>
    <property type="molecule type" value="Genomic_DNA"/>
</dbReference>
<keyword evidence="2" id="KW-1185">Reference proteome</keyword>
<proteinExistence type="predicted"/>
<sequence>MIKQLEKKLNTDEDIEINQDELNFMLQNIGSPDKQIRDEIIFSLFGKGFYTEAFEKEQVIEIYDYLINQNIIFEKIEEADILYALKRSFAILLYSLIVTFGNKKEYKYFGILSKGQTHKILEEILKYIEKEKCTVGYSEQYGWIDCFSHASQLIIDLIKADYEHSIFPNQILDSIYLSLINQNSEFGDGQEKRFAYIIASLYKNGYIEHDEILEYIKKLGSYQREAKSFDIKNERCYENILNTLNFFVLFINDGEIINLIKNLNNINEIISMI</sequence>
<name>A0ABY2Z0R8_9BACT</name>
<organism evidence="1 2">
    <name type="scientific">Metamycoplasma neophronis</name>
    <dbReference type="NCBI Taxonomy" id="872983"/>
    <lineage>
        <taxon>Bacteria</taxon>
        <taxon>Bacillati</taxon>
        <taxon>Mycoplasmatota</taxon>
        <taxon>Mycoplasmoidales</taxon>
        <taxon>Metamycoplasmataceae</taxon>
        <taxon>Metamycoplasma</taxon>
    </lineage>
</organism>
<evidence type="ECO:0000313" key="1">
    <source>
        <dbReference type="EMBL" id="TPR54753.1"/>
    </source>
</evidence>